<sequence>MQQVWERFKTIKGSFLAGIFANKLDTYKVNKDLILHSVEPLLCIRKTNLSDLKYWKIDWIEDNIGDDFLLLKEQKTPEPIEYQLIDDPKQKHIIMGSSFSLQSDLIKNVSGYGFKDSNNEILSCIVLELEDVFISIMTGAVIEIKITEEEPDDLGSIIFTT</sequence>
<evidence type="ECO:0000313" key="1">
    <source>
        <dbReference type="EMBL" id="PTL37608.1"/>
    </source>
</evidence>
<dbReference type="RefSeq" id="WP_107586159.1">
    <property type="nucleotide sequence ID" value="NZ_PZJJ01000041.1"/>
</dbReference>
<accession>A0A2T4U2I3</accession>
<dbReference type="Proteomes" id="UP000240509">
    <property type="component" value="Unassembled WGS sequence"/>
</dbReference>
<protein>
    <submittedName>
        <fullName evidence="1">Uncharacterized protein</fullName>
    </submittedName>
</protein>
<dbReference type="EMBL" id="PZJJ01000041">
    <property type="protein sequence ID" value="PTL37608.1"/>
    <property type="molecule type" value="Genomic_DNA"/>
</dbReference>
<dbReference type="AlphaFoldDB" id="A0A2T4U2I3"/>
<proteinExistence type="predicted"/>
<comment type="caution">
    <text evidence="1">The sequence shown here is derived from an EMBL/GenBank/DDBJ whole genome shotgun (WGS) entry which is preliminary data.</text>
</comment>
<keyword evidence="2" id="KW-1185">Reference proteome</keyword>
<dbReference type="OrthoDB" id="2451977at2"/>
<reference evidence="1 2" key="1">
    <citation type="submission" date="2018-03" db="EMBL/GenBank/DDBJ databases">
        <title>Alkalicoccus saliphilus sp. nov., isolated from a mineral pool.</title>
        <authorList>
            <person name="Zhao B."/>
        </authorList>
    </citation>
    <scope>NUCLEOTIDE SEQUENCE [LARGE SCALE GENOMIC DNA]</scope>
    <source>
        <strain evidence="1 2">6AG</strain>
    </source>
</reference>
<name>A0A2T4U2I3_9BACI</name>
<organism evidence="1 2">
    <name type="scientific">Alkalicoccus saliphilus</name>
    <dbReference type="NCBI Taxonomy" id="200989"/>
    <lineage>
        <taxon>Bacteria</taxon>
        <taxon>Bacillati</taxon>
        <taxon>Bacillota</taxon>
        <taxon>Bacilli</taxon>
        <taxon>Bacillales</taxon>
        <taxon>Bacillaceae</taxon>
        <taxon>Alkalicoccus</taxon>
    </lineage>
</organism>
<gene>
    <name evidence="1" type="ORF">C6Y45_15655</name>
</gene>
<evidence type="ECO:0000313" key="2">
    <source>
        <dbReference type="Proteomes" id="UP000240509"/>
    </source>
</evidence>